<comment type="subcellular location">
    <subcellularLocation>
        <location evidence="1">Membrane</location>
        <topology evidence="1">Multi-pass membrane protein</topology>
    </subcellularLocation>
</comment>
<sequence length="394" mass="42225">MLLRPAPFSRLKRLSSATSTAALDCKTPRLSLPYGPARAYFAAPTRVAYSARSPDLQRTILSSPGMSNKSSEDPAVRITRWGLYSNAGMVVVKGVGGYMLNSQSLIADAGHSVADLAADFLTLGTVSYAARAVTTNFPNGYGKVETLGSLGVGGFLLIGGVGIGWSSGVSIANDLFGMHLESGHHDSVDPNALWLCLASLAIKEWLYRATMKIAIQQRSELLKANAYHHRMDSLSSLVATFAIGGVWLGGWTWLDPVGGLLVALTILNAAWQTARGALAELADESIDSTTRAKLTTSLEDCVSTLDLKAVKSVLGVQGHKSGPNYLLNVALAVDASLPIKSGNEIERMVEKYMTENVDGVKRCDVRLLDSTADNTVWTKLDKTIVEEHGHHHHH</sequence>
<dbReference type="InterPro" id="IPR027469">
    <property type="entry name" value="Cation_efflux_TMD_sf"/>
</dbReference>
<dbReference type="Gene3D" id="1.20.1510.10">
    <property type="entry name" value="Cation efflux protein transmembrane domain"/>
    <property type="match status" value="1"/>
</dbReference>
<dbReference type="Gene3D" id="3.30.70.1350">
    <property type="entry name" value="Cation efflux protein, cytoplasmic domain"/>
    <property type="match status" value="1"/>
</dbReference>
<dbReference type="InterPro" id="IPR050291">
    <property type="entry name" value="CDF_Transporter"/>
</dbReference>
<evidence type="ECO:0000313" key="9">
    <source>
        <dbReference type="Proteomes" id="UP000013776"/>
    </source>
</evidence>
<dbReference type="GO" id="GO:0030003">
    <property type="term" value="P:intracellular monoatomic cation homeostasis"/>
    <property type="evidence" value="ECO:0007669"/>
    <property type="project" value="UniProtKB-ARBA"/>
</dbReference>
<dbReference type="InterPro" id="IPR002524">
    <property type="entry name" value="Cation_efflux"/>
</dbReference>
<keyword evidence="5 6" id="KW-0472">Membrane</keyword>
<evidence type="ECO:0000256" key="3">
    <source>
        <dbReference type="ARBA" id="ARBA00022692"/>
    </source>
</evidence>
<dbReference type="STRING" id="1097556.R4XDR3"/>
<keyword evidence="2" id="KW-0813">Transport</keyword>
<dbReference type="AlphaFoldDB" id="R4XDR3"/>
<keyword evidence="3 6" id="KW-0812">Transmembrane</keyword>
<comment type="caution">
    <text evidence="8">The sequence shown here is derived from an EMBL/GenBank/DDBJ whole genome shotgun (WGS) entry which is preliminary data.</text>
</comment>
<feature type="transmembrane region" description="Helical" evidence="6">
    <location>
        <begin position="150"/>
        <end position="172"/>
    </location>
</feature>
<proteinExistence type="predicted"/>
<keyword evidence="9" id="KW-1185">Reference proteome</keyword>
<evidence type="ECO:0000256" key="4">
    <source>
        <dbReference type="ARBA" id="ARBA00022989"/>
    </source>
</evidence>
<dbReference type="GO" id="GO:0016020">
    <property type="term" value="C:membrane"/>
    <property type="evidence" value="ECO:0007669"/>
    <property type="project" value="UniProtKB-SubCell"/>
</dbReference>
<dbReference type="Proteomes" id="UP000013776">
    <property type="component" value="Unassembled WGS sequence"/>
</dbReference>
<evidence type="ECO:0000313" key="8">
    <source>
        <dbReference type="EMBL" id="CCG83762.1"/>
    </source>
</evidence>
<dbReference type="InterPro" id="IPR036837">
    <property type="entry name" value="Cation_efflux_CTD_sf"/>
</dbReference>
<evidence type="ECO:0000256" key="5">
    <source>
        <dbReference type="ARBA" id="ARBA00023136"/>
    </source>
</evidence>
<dbReference type="NCBIfam" id="TIGR01297">
    <property type="entry name" value="CDF"/>
    <property type="match status" value="1"/>
</dbReference>
<dbReference type="InterPro" id="IPR058533">
    <property type="entry name" value="Cation_efflux_TM"/>
</dbReference>
<protein>
    <recommendedName>
        <fullName evidence="7">Cation efflux protein transmembrane domain-containing protein</fullName>
    </recommendedName>
</protein>
<evidence type="ECO:0000256" key="2">
    <source>
        <dbReference type="ARBA" id="ARBA00022448"/>
    </source>
</evidence>
<evidence type="ECO:0000256" key="1">
    <source>
        <dbReference type="ARBA" id="ARBA00004141"/>
    </source>
</evidence>
<dbReference type="GO" id="GO:0098771">
    <property type="term" value="P:inorganic ion homeostasis"/>
    <property type="evidence" value="ECO:0007669"/>
    <property type="project" value="UniProtKB-ARBA"/>
</dbReference>
<dbReference type="Pfam" id="PF01545">
    <property type="entry name" value="Cation_efflux"/>
    <property type="match status" value="1"/>
</dbReference>
<dbReference type="OrthoDB" id="435980at2759"/>
<evidence type="ECO:0000256" key="6">
    <source>
        <dbReference type="SAM" id="Phobius"/>
    </source>
</evidence>
<organism evidence="8 9">
    <name type="scientific">Taphrina deformans (strain PYCC 5710 / ATCC 11124 / CBS 356.35 / IMI 108563 / JCM 9778 / NBRC 8474)</name>
    <name type="common">Peach leaf curl fungus</name>
    <name type="synonym">Lalaria deformans</name>
    <dbReference type="NCBI Taxonomy" id="1097556"/>
    <lineage>
        <taxon>Eukaryota</taxon>
        <taxon>Fungi</taxon>
        <taxon>Dikarya</taxon>
        <taxon>Ascomycota</taxon>
        <taxon>Taphrinomycotina</taxon>
        <taxon>Taphrinomycetes</taxon>
        <taxon>Taphrinales</taxon>
        <taxon>Taphrinaceae</taxon>
        <taxon>Taphrina</taxon>
    </lineage>
</organism>
<dbReference type="eggNOG" id="KOG1485">
    <property type="taxonomic scope" value="Eukaryota"/>
</dbReference>
<dbReference type="GO" id="GO:0008324">
    <property type="term" value="F:monoatomic cation transmembrane transporter activity"/>
    <property type="evidence" value="ECO:0007669"/>
    <property type="project" value="InterPro"/>
</dbReference>
<keyword evidence="4 6" id="KW-1133">Transmembrane helix</keyword>
<dbReference type="SUPFAM" id="SSF161111">
    <property type="entry name" value="Cation efflux protein transmembrane domain-like"/>
    <property type="match status" value="1"/>
</dbReference>
<accession>R4XDR3</accession>
<evidence type="ECO:0000259" key="7">
    <source>
        <dbReference type="Pfam" id="PF01545"/>
    </source>
</evidence>
<feature type="domain" description="Cation efflux protein transmembrane" evidence="7">
    <location>
        <begin position="83"/>
        <end position="281"/>
    </location>
</feature>
<dbReference type="PANTHER" id="PTHR43840">
    <property type="entry name" value="MITOCHONDRIAL METAL TRANSPORTER 1-RELATED"/>
    <property type="match status" value="1"/>
</dbReference>
<reference evidence="8 9" key="1">
    <citation type="journal article" date="2013" name="MBio">
        <title>Genome sequencing of the plant pathogen Taphrina deformans, the causal agent of peach leaf curl.</title>
        <authorList>
            <person name="Cisse O.H."/>
            <person name="Almeida J.M.G.C.F."/>
            <person name="Fonseca A."/>
            <person name="Kumar A.A."/>
            <person name="Salojaervi J."/>
            <person name="Overmyer K."/>
            <person name="Hauser P.M."/>
            <person name="Pagni M."/>
        </authorList>
    </citation>
    <scope>NUCLEOTIDE SEQUENCE [LARGE SCALE GENOMIC DNA]</scope>
    <source>
        <strain evidence="9">PYCC 5710 / ATCC 11124 / CBS 356.35 / IMI 108563 / JCM 9778 / NBRC 8474</strain>
    </source>
</reference>
<dbReference type="PANTHER" id="PTHR43840:SF15">
    <property type="entry name" value="MITOCHONDRIAL METAL TRANSPORTER 1-RELATED"/>
    <property type="match status" value="1"/>
</dbReference>
<name>R4XDR3_TAPDE</name>
<gene>
    <name evidence="8" type="ORF">TAPDE_003963</name>
</gene>
<feature type="transmembrane region" description="Helical" evidence="6">
    <location>
        <begin position="231"/>
        <end position="254"/>
    </location>
</feature>
<dbReference type="EMBL" id="CAHR02000175">
    <property type="protein sequence ID" value="CCG83762.1"/>
    <property type="molecule type" value="Genomic_DNA"/>
</dbReference>
<dbReference type="VEuPathDB" id="FungiDB:TAPDE_003963"/>